<accession>A0A4P6YSN6</accession>
<dbReference type="KEGG" id="wei:EQG49_04255"/>
<sequence>MDKYKFLSKYTLSDSKAIPVKNSRKLGEIRVPEYWLAILDEKDIEKKKNIVLNEWKKYVKVELRNTIQYLESFLKNIELFRVEDDVYLLYTIESYQTNKTMYYAGGNPLTIHRDMNDNLKALWGNIPIALRNFYEKLHDGFYYYPSQSMGLDKMLNIESMDDVELPLNIEPKINIQNTYNFLSTGSGSYVTLDITNDENVKTMIWLKDFEPMLDLEFWDAIDEYYYIGFDE</sequence>
<evidence type="ECO:0000313" key="1">
    <source>
        <dbReference type="EMBL" id="QBO35729.1"/>
    </source>
</evidence>
<evidence type="ECO:0008006" key="3">
    <source>
        <dbReference type="Google" id="ProtNLM"/>
    </source>
</evidence>
<keyword evidence="2" id="KW-1185">Reference proteome</keyword>
<dbReference type="Proteomes" id="UP000292886">
    <property type="component" value="Chromosome"/>
</dbReference>
<proteinExistence type="predicted"/>
<dbReference type="EMBL" id="CP037940">
    <property type="protein sequence ID" value="QBO35729.1"/>
    <property type="molecule type" value="Genomic_DNA"/>
</dbReference>
<evidence type="ECO:0000313" key="2">
    <source>
        <dbReference type="Proteomes" id="UP000292886"/>
    </source>
</evidence>
<gene>
    <name evidence="1" type="ORF">EQG49_04255</name>
</gene>
<name>A0A4P6YSN6_9LACO</name>
<dbReference type="RefSeq" id="WP_133362808.1">
    <property type="nucleotide sequence ID" value="NZ_CP037940.1"/>
</dbReference>
<organism evidence="1 2">
    <name type="scientific">Periweissella cryptocerci</name>
    <dbReference type="NCBI Taxonomy" id="2506420"/>
    <lineage>
        <taxon>Bacteria</taxon>
        <taxon>Bacillati</taxon>
        <taxon>Bacillota</taxon>
        <taxon>Bacilli</taxon>
        <taxon>Lactobacillales</taxon>
        <taxon>Lactobacillaceae</taxon>
        <taxon>Periweissella</taxon>
    </lineage>
</organism>
<dbReference type="AlphaFoldDB" id="A0A4P6YSN6"/>
<reference evidence="2" key="1">
    <citation type="submission" date="2019-03" db="EMBL/GenBank/DDBJ databases">
        <title>Weissella sp. 26KH-42 Genome sequencing.</title>
        <authorList>
            <person name="Heo J."/>
            <person name="Kim S.-J."/>
            <person name="Kim J.-S."/>
            <person name="Hong S.-B."/>
            <person name="Kwon S.-W."/>
        </authorList>
    </citation>
    <scope>NUCLEOTIDE SEQUENCE [LARGE SCALE GENOMIC DNA]</scope>
    <source>
        <strain evidence="2">26KH-42</strain>
    </source>
</reference>
<dbReference type="OrthoDB" id="1079827at2"/>
<protein>
    <recommendedName>
        <fullName evidence="3">SMI1/KNR4 family protein</fullName>
    </recommendedName>
</protein>